<feature type="chain" id="PRO_5045804791" description="Phr family secreted Rap phosphatase inhibitor" evidence="2">
    <location>
        <begin position="23"/>
        <end position="100"/>
    </location>
</feature>
<name>A0ABU5K185_9BACI</name>
<feature type="region of interest" description="Disordered" evidence="1">
    <location>
        <begin position="28"/>
        <end position="100"/>
    </location>
</feature>
<keyword evidence="4" id="KW-1185">Reference proteome</keyword>
<evidence type="ECO:0000256" key="1">
    <source>
        <dbReference type="SAM" id="MobiDB-lite"/>
    </source>
</evidence>
<accession>A0ABU5K185</accession>
<feature type="signal peptide" evidence="2">
    <location>
        <begin position="1"/>
        <end position="22"/>
    </location>
</feature>
<reference evidence="4" key="1">
    <citation type="submission" date="2023-11" db="EMBL/GenBank/DDBJ databases">
        <title>Genome Sequence of Bacillus pseudomycoides stain BUPM19.</title>
        <authorList>
            <person name="Farhat A."/>
        </authorList>
    </citation>
    <scope>NUCLEOTIDE SEQUENCE [LARGE SCALE GENOMIC DNA]</scope>
    <source>
        <strain evidence="4">BUPM19</strain>
    </source>
</reference>
<dbReference type="Proteomes" id="UP001291930">
    <property type="component" value="Unassembled WGS sequence"/>
</dbReference>
<evidence type="ECO:0000313" key="4">
    <source>
        <dbReference type="Proteomes" id="UP001291930"/>
    </source>
</evidence>
<sequence length="100" mass="10175">MKKIGSVIVSLSVIGVATMGFALSEHGDIPAPQRPDLALSIGHGDGGGAPERTHGEGWSPSYSHGHTGIVSNEADGNTGAPTYDHGRPPAPTNTHGETII</sequence>
<comment type="caution">
    <text evidence="3">The sequence shown here is derived from an EMBL/GenBank/DDBJ whole genome shotgun (WGS) entry which is preliminary data.</text>
</comment>
<dbReference type="RefSeq" id="WP_207996385.1">
    <property type="nucleotide sequence ID" value="NZ_JAXOVW010000066.1"/>
</dbReference>
<proteinExistence type="predicted"/>
<gene>
    <name evidence="3" type="ORF">U2I54_21075</name>
</gene>
<evidence type="ECO:0008006" key="5">
    <source>
        <dbReference type="Google" id="ProtNLM"/>
    </source>
</evidence>
<evidence type="ECO:0000313" key="3">
    <source>
        <dbReference type="EMBL" id="MDZ5609488.1"/>
    </source>
</evidence>
<dbReference type="EMBL" id="JAXOVW010000066">
    <property type="protein sequence ID" value="MDZ5609488.1"/>
    <property type="molecule type" value="Genomic_DNA"/>
</dbReference>
<organism evidence="3 4">
    <name type="scientific">Bacillus bingmayongensis</name>
    <dbReference type="NCBI Taxonomy" id="1150157"/>
    <lineage>
        <taxon>Bacteria</taxon>
        <taxon>Bacillati</taxon>
        <taxon>Bacillota</taxon>
        <taxon>Bacilli</taxon>
        <taxon>Bacillales</taxon>
        <taxon>Bacillaceae</taxon>
        <taxon>Bacillus</taxon>
    </lineage>
</organism>
<protein>
    <recommendedName>
        <fullName evidence="5">Phr family secreted Rap phosphatase inhibitor</fullName>
    </recommendedName>
</protein>
<evidence type="ECO:0000256" key="2">
    <source>
        <dbReference type="SAM" id="SignalP"/>
    </source>
</evidence>
<keyword evidence="2" id="KW-0732">Signal</keyword>